<gene>
    <name evidence="1" type="ORF">ACFSR9_04745</name>
</gene>
<evidence type="ECO:0000313" key="2">
    <source>
        <dbReference type="Proteomes" id="UP001597475"/>
    </source>
</evidence>
<name>A0ABW5P1N0_9DEIO</name>
<sequence>MNGQTAGRVRWYRAYRCFGRAAVVVEEVARFVQWRRLADTVVSLRVERQVNGGEFYLFLALETDQWGELPPDVEETLEDCRSLTQAFGDALTLEDIQGMASGDLQVRALGQCLTYRALVQEAFEDPFEEEARVLALDAAIPSGAGEKLLWFLSATGAGSWSSLRAAAAALGITSAGLVSRTVRHLRLLGHLEVFPGGRWVIAPPGVVEGECQGQPLRFLVGARDARTGGMTREEQAGGPDRVLVAPDAEAPTCPPSLGRAAHHLLQVLPEIGEFRVGLERLGSVNAARDVTGRLEGHHVKPGRFTGTAGLYALREENRTRHALFLEGQWWAGEFFTLRFLAQAASGHLHPWRYDRTQQELAVRHEERLPELYERVLVLCCGLLPEHRGGWLVYRHVPVGIVTGLSVLLDMAVDLRPTERLPGDME</sequence>
<protein>
    <submittedName>
        <fullName evidence="1">Uncharacterized protein</fullName>
    </submittedName>
</protein>
<dbReference type="RefSeq" id="WP_386843534.1">
    <property type="nucleotide sequence ID" value="NZ_JBHUMK010000014.1"/>
</dbReference>
<comment type="caution">
    <text evidence="1">The sequence shown here is derived from an EMBL/GenBank/DDBJ whole genome shotgun (WGS) entry which is preliminary data.</text>
</comment>
<organism evidence="1 2">
    <name type="scientific">Deinococcus taklimakanensis</name>
    <dbReference type="NCBI Taxonomy" id="536443"/>
    <lineage>
        <taxon>Bacteria</taxon>
        <taxon>Thermotogati</taxon>
        <taxon>Deinococcota</taxon>
        <taxon>Deinococci</taxon>
        <taxon>Deinococcales</taxon>
        <taxon>Deinococcaceae</taxon>
        <taxon>Deinococcus</taxon>
    </lineage>
</organism>
<keyword evidence="2" id="KW-1185">Reference proteome</keyword>
<dbReference type="EMBL" id="JBHUMK010000014">
    <property type="protein sequence ID" value="MFD2608748.1"/>
    <property type="molecule type" value="Genomic_DNA"/>
</dbReference>
<accession>A0ABW5P1N0</accession>
<dbReference type="Proteomes" id="UP001597475">
    <property type="component" value="Unassembled WGS sequence"/>
</dbReference>
<reference evidence="2" key="1">
    <citation type="journal article" date="2019" name="Int. J. Syst. Evol. Microbiol.">
        <title>The Global Catalogue of Microorganisms (GCM) 10K type strain sequencing project: providing services to taxonomists for standard genome sequencing and annotation.</title>
        <authorList>
            <consortium name="The Broad Institute Genomics Platform"/>
            <consortium name="The Broad Institute Genome Sequencing Center for Infectious Disease"/>
            <person name="Wu L."/>
            <person name="Ma J."/>
        </authorList>
    </citation>
    <scope>NUCLEOTIDE SEQUENCE [LARGE SCALE GENOMIC DNA]</scope>
    <source>
        <strain evidence="2">KCTC 33842</strain>
    </source>
</reference>
<evidence type="ECO:0000313" key="1">
    <source>
        <dbReference type="EMBL" id="MFD2608748.1"/>
    </source>
</evidence>
<proteinExistence type="predicted"/>